<keyword evidence="4" id="KW-1185">Reference proteome</keyword>
<dbReference type="PANTHER" id="PTHR12242:SF49">
    <property type="entry name" value="HEADBUTT, ISOFORM E"/>
    <property type="match status" value="1"/>
</dbReference>
<dbReference type="PANTHER" id="PTHR12242">
    <property type="entry name" value="OS02G0130600 PROTEIN-RELATED"/>
    <property type="match status" value="1"/>
</dbReference>
<keyword evidence="2" id="KW-1133">Transmembrane helix</keyword>
<comment type="caution">
    <text evidence="3">The sequence shown here is derived from an EMBL/GenBank/DDBJ whole genome shotgun (WGS) entry which is preliminary data.</text>
</comment>
<feature type="region of interest" description="Disordered" evidence="1">
    <location>
        <begin position="91"/>
        <end position="111"/>
    </location>
</feature>
<evidence type="ECO:0000256" key="1">
    <source>
        <dbReference type="SAM" id="MobiDB-lite"/>
    </source>
</evidence>
<feature type="transmembrane region" description="Helical" evidence="2">
    <location>
        <begin position="211"/>
        <end position="233"/>
    </location>
</feature>
<feature type="compositionally biased region" description="Polar residues" evidence="1">
    <location>
        <begin position="1"/>
        <end position="23"/>
    </location>
</feature>
<evidence type="ECO:0000313" key="4">
    <source>
        <dbReference type="Proteomes" id="UP000215902"/>
    </source>
</evidence>
<keyword evidence="2" id="KW-0472">Membrane</keyword>
<evidence type="ECO:0000256" key="2">
    <source>
        <dbReference type="SAM" id="Phobius"/>
    </source>
</evidence>
<feature type="transmembrane region" description="Helical" evidence="2">
    <location>
        <begin position="239"/>
        <end position="260"/>
    </location>
</feature>
<proteinExistence type="predicted"/>
<dbReference type="Proteomes" id="UP000215902">
    <property type="component" value="Unassembled WGS sequence"/>
</dbReference>
<dbReference type="InterPro" id="IPR049352">
    <property type="entry name" value="Rost"/>
</dbReference>
<feature type="transmembrane region" description="Helical" evidence="2">
    <location>
        <begin position="267"/>
        <end position="289"/>
    </location>
</feature>
<dbReference type="STRING" id="282301.A0A267FFL0"/>
<feature type="transmembrane region" description="Helical" evidence="2">
    <location>
        <begin position="309"/>
        <end position="330"/>
    </location>
</feature>
<organism evidence="3 4">
    <name type="scientific">Macrostomum lignano</name>
    <dbReference type="NCBI Taxonomy" id="282301"/>
    <lineage>
        <taxon>Eukaryota</taxon>
        <taxon>Metazoa</taxon>
        <taxon>Spiralia</taxon>
        <taxon>Lophotrochozoa</taxon>
        <taxon>Platyhelminthes</taxon>
        <taxon>Rhabditophora</taxon>
        <taxon>Macrostomorpha</taxon>
        <taxon>Macrostomida</taxon>
        <taxon>Macrostomidae</taxon>
        <taxon>Macrostomum</taxon>
    </lineage>
</organism>
<keyword evidence="2" id="KW-0812">Transmembrane</keyword>
<evidence type="ECO:0000313" key="3">
    <source>
        <dbReference type="EMBL" id="PAA72503.1"/>
    </source>
</evidence>
<dbReference type="OrthoDB" id="419711at2759"/>
<feature type="region of interest" description="Disordered" evidence="1">
    <location>
        <begin position="1"/>
        <end position="25"/>
    </location>
</feature>
<feature type="transmembrane region" description="Helical" evidence="2">
    <location>
        <begin position="62"/>
        <end position="84"/>
    </location>
</feature>
<dbReference type="Pfam" id="PF21534">
    <property type="entry name" value="Rost"/>
    <property type="match status" value="1"/>
</dbReference>
<dbReference type="GO" id="GO:0016020">
    <property type="term" value="C:membrane"/>
    <property type="evidence" value="ECO:0007669"/>
    <property type="project" value="TreeGrafter"/>
</dbReference>
<accession>A0A267FFL0</accession>
<gene>
    <name evidence="3" type="ORF">BOX15_Mlig003510g1</name>
</gene>
<protein>
    <submittedName>
        <fullName evidence="3">Uncharacterized protein</fullName>
    </submittedName>
</protein>
<dbReference type="EMBL" id="NIVC01001087">
    <property type="protein sequence ID" value="PAA72503.1"/>
    <property type="molecule type" value="Genomic_DNA"/>
</dbReference>
<dbReference type="AlphaFoldDB" id="A0A267FFL0"/>
<feature type="transmembrane region" description="Helical" evidence="2">
    <location>
        <begin position="123"/>
        <end position="145"/>
    </location>
</feature>
<sequence length="357" mass="39847">MPDSTSSYSIESANTRTRGSPSSGGCLAVKRALRKERDIKKNLSLKYKYYEFFVNSQWIPNWLLLLLRCLMGGTCISVFIYVSVQSGNKASSSTSTETTTTSHSPTASSSTSTSYFYLTYLTIWSYLMMTLYFTCALVNTTLLCVCSGRKPTKGQEDGNSSGCCSIAARESLSLTDCGYKTADRLKAVRKRSELKRALDSVARHLGFRLQWLLHTIATDAALLVTVAYFSLLYENSSPIAALDLLEHGINSVFMFIEAFFGGVPVRFVNIIYAVCYAVIYVLFSVFYWLSDRNNVIYLYLDWNNPGLTTGVVFGLILIGMPLVHAVWWGIHLLRCYIGGVLLHRENKCSPTLETENA</sequence>
<name>A0A267FFL0_9PLAT</name>
<reference evidence="3 4" key="1">
    <citation type="submission" date="2017-06" db="EMBL/GenBank/DDBJ databases">
        <title>A platform for efficient transgenesis in Macrostomum lignano, a flatworm model organism for stem cell research.</title>
        <authorList>
            <person name="Berezikov E."/>
        </authorList>
    </citation>
    <scope>NUCLEOTIDE SEQUENCE [LARGE SCALE GENOMIC DNA]</scope>
    <source>
        <strain evidence="3">DV1</strain>
        <tissue evidence="3">Whole organism</tissue>
    </source>
</reference>